<gene>
    <name evidence="9" type="ORF">TRITD_4Av1G084090</name>
</gene>
<keyword evidence="4" id="KW-0378">Hydrolase</keyword>
<dbReference type="PROSITE" id="PS50158">
    <property type="entry name" value="ZF_CCHC"/>
    <property type="match status" value="1"/>
</dbReference>
<keyword evidence="1" id="KW-0645">Protease</keyword>
<dbReference type="InterPro" id="IPR039537">
    <property type="entry name" value="Retrotran_Ty1/copia-like"/>
</dbReference>
<dbReference type="Pfam" id="PF13976">
    <property type="entry name" value="gag_pre-integrs"/>
    <property type="match status" value="1"/>
</dbReference>
<dbReference type="Pfam" id="PF07727">
    <property type="entry name" value="RVT_2"/>
    <property type="match status" value="1"/>
</dbReference>
<keyword evidence="2" id="KW-0479">Metal-binding</keyword>
<evidence type="ECO:0000259" key="7">
    <source>
        <dbReference type="PROSITE" id="PS50158"/>
    </source>
</evidence>
<dbReference type="Gramene" id="TRITD4Av1G084090.1">
    <property type="protein sequence ID" value="TRITD4Av1G084090.1"/>
    <property type="gene ID" value="TRITD4Av1G084090"/>
</dbReference>
<dbReference type="SUPFAM" id="SSF56672">
    <property type="entry name" value="DNA/RNA polymerases"/>
    <property type="match status" value="1"/>
</dbReference>
<dbReference type="InterPro" id="IPR025724">
    <property type="entry name" value="GAG-pre-integrase_dom"/>
</dbReference>
<dbReference type="InterPro" id="IPR001584">
    <property type="entry name" value="Integrase_cat-core"/>
</dbReference>
<feature type="region of interest" description="Disordered" evidence="6">
    <location>
        <begin position="837"/>
        <end position="881"/>
    </location>
</feature>
<dbReference type="Proteomes" id="UP000324705">
    <property type="component" value="Chromosome 4A"/>
</dbReference>
<dbReference type="Gene3D" id="3.30.420.10">
    <property type="entry name" value="Ribonuclease H-like superfamily/Ribonuclease H"/>
    <property type="match status" value="1"/>
</dbReference>
<dbReference type="GO" id="GO:0015074">
    <property type="term" value="P:DNA integration"/>
    <property type="evidence" value="ECO:0007669"/>
    <property type="project" value="InterPro"/>
</dbReference>
<feature type="domain" description="CCHC-type" evidence="7">
    <location>
        <begin position="300"/>
        <end position="316"/>
    </location>
</feature>
<protein>
    <recommendedName>
        <fullName evidence="11">Polyprotein</fullName>
    </recommendedName>
</protein>
<dbReference type="SMART" id="SM00343">
    <property type="entry name" value="ZnF_C2HC"/>
    <property type="match status" value="1"/>
</dbReference>
<dbReference type="EMBL" id="LT934117">
    <property type="protein sequence ID" value="VAH91109.1"/>
    <property type="molecule type" value="Genomic_DNA"/>
</dbReference>
<dbReference type="InterPro" id="IPR036397">
    <property type="entry name" value="RNaseH_sf"/>
</dbReference>
<dbReference type="Pfam" id="PF00098">
    <property type="entry name" value="zf-CCHC"/>
    <property type="match status" value="1"/>
</dbReference>
<proteinExistence type="predicted"/>
<dbReference type="CDD" id="cd09272">
    <property type="entry name" value="RNase_HI_RT_Ty1"/>
    <property type="match status" value="1"/>
</dbReference>
<dbReference type="Pfam" id="PF22936">
    <property type="entry name" value="Pol_BBD"/>
    <property type="match status" value="1"/>
</dbReference>
<dbReference type="InterPro" id="IPR057670">
    <property type="entry name" value="SH3_retrovirus"/>
</dbReference>
<feature type="domain" description="Integrase catalytic" evidence="8">
    <location>
        <begin position="564"/>
        <end position="740"/>
    </location>
</feature>
<keyword evidence="5" id="KW-0863">Zinc-finger</keyword>
<dbReference type="InterPro" id="IPR054722">
    <property type="entry name" value="PolX-like_BBD"/>
</dbReference>
<dbReference type="PANTHER" id="PTHR42648">
    <property type="entry name" value="TRANSPOSASE, PUTATIVE-RELATED"/>
    <property type="match status" value="1"/>
</dbReference>
<feature type="compositionally biased region" description="Low complexity" evidence="6">
    <location>
        <begin position="869"/>
        <end position="881"/>
    </location>
</feature>
<dbReference type="GO" id="GO:0008270">
    <property type="term" value="F:zinc ion binding"/>
    <property type="evidence" value="ECO:0007669"/>
    <property type="project" value="UniProtKB-KW"/>
</dbReference>
<organism evidence="9 10">
    <name type="scientific">Triticum turgidum subsp. durum</name>
    <name type="common">Durum wheat</name>
    <name type="synonym">Triticum durum</name>
    <dbReference type="NCBI Taxonomy" id="4567"/>
    <lineage>
        <taxon>Eukaryota</taxon>
        <taxon>Viridiplantae</taxon>
        <taxon>Streptophyta</taxon>
        <taxon>Embryophyta</taxon>
        <taxon>Tracheophyta</taxon>
        <taxon>Spermatophyta</taxon>
        <taxon>Magnoliopsida</taxon>
        <taxon>Liliopsida</taxon>
        <taxon>Poales</taxon>
        <taxon>Poaceae</taxon>
        <taxon>BOP clade</taxon>
        <taxon>Pooideae</taxon>
        <taxon>Triticodae</taxon>
        <taxon>Triticeae</taxon>
        <taxon>Triticinae</taxon>
        <taxon>Triticum</taxon>
    </lineage>
</organism>
<dbReference type="PANTHER" id="PTHR42648:SF25">
    <property type="entry name" value="RNA-DIRECTED DNA POLYMERASE"/>
    <property type="match status" value="1"/>
</dbReference>
<evidence type="ECO:0000256" key="3">
    <source>
        <dbReference type="ARBA" id="ARBA00022750"/>
    </source>
</evidence>
<accession>A0A9R0SBF2</accession>
<dbReference type="InterPro" id="IPR036875">
    <property type="entry name" value="Znf_CCHC_sf"/>
</dbReference>
<dbReference type="InterPro" id="IPR012337">
    <property type="entry name" value="RNaseH-like_sf"/>
</dbReference>
<evidence type="ECO:0000256" key="4">
    <source>
        <dbReference type="ARBA" id="ARBA00022801"/>
    </source>
</evidence>
<feature type="region of interest" description="Disordered" evidence="6">
    <location>
        <begin position="253"/>
        <end position="298"/>
    </location>
</feature>
<dbReference type="GO" id="GO:0003676">
    <property type="term" value="F:nucleic acid binding"/>
    <property type="evidence" value="ECO:0007669"/>
    <property type="project" value="InterPro"/>
</dbReference>
<dbReference type="GO" id="GO:0006508">
    <property type="term" value="P:proteolysis"/>
    <property type="evidence" value="ECO:0007669"/>
    <property type="project" value="UniProtKB-KW"/>
</dbReference>
<evidence type="ECO:0000313" key="10">
    <source>
        <dbReference type="Proteomes" id="UP000324705"/>
    </source>
</evidence>
<name>A0A9R0SBF2_TRITD</name>
<keyword evidence="3" id="KW-0064">Aspartyl protease</keyword>
<evidence type="ECO:0000313" key="9">
    <source>
        <dbReference type="EMBL" id="VAH91109.1"/>
    </source>
</evidence>
<dbReference type="GO" id="GO:0004190">
    <property type="term" value="F:aspartic-type endopeptidase activity"/>
    <property type="evidence" value="ECO:0007669"/>
    <property type="project" value="UniProtKB-KW"/>
</dbReference>
<evidence type="ECO:0000256" key="5">
    <source>
        <dbReference type="PROSITE-ProRule" id="PRU00047"/>
    </source>
</evidence>
<sequence length="1452" mass="159311">MSKTPAAQARASAGGSGRSETPPRLRAPSQDRGRTRRRGDVPTQTMVQPAPSSGALPMLTRTNYAEWALLMKVYLQAHGWWGAVSHGDVTYHNERNAMITILRGLPSDVLLAVGEKETAKEAWDAIALQRLGATRVREANAQKLRRDFEGITFRDGETIDDFSLRLSGIVAGLRALGDIVEESKVVAKFLRVVPPQFAQVAIAIETLLDISTLSLDEVTGRLRVVQDRLDDAQGANSSQGGRLLLTREEWQASELQPRASGGNNNRRKGGGRGRGRGRGGGRGAGRGTDYPDKSGGDKEKCRYCGIKGHWARECRRKKREEEALLAQADEEADPQMLFAEVVELAHPIQTESPVDVRRDPPRVVVFLNEEQSSVAPAAGDAAPDPVWYLDSGASNHMTGDRTAFAELDNAITGSVRFGDGSVVQIEGRGTVAFGTKRGAQRALTDVYYIPRLKSSVVSLGQLDENGCDINVHHGILSVHDRRGNLIIKVKRSSNRLYKLHIHPVRPVCLGARTDNVSWRWHARFGHLHIDALQRMARGGMVRGLPGIEHSGELCQACLAGKQRRAPFPQTAKYRAEASLDLIHADLCGAITPATPGGRRYFLLLVDDHNRYMWLNLLTSKDEAATTIKEFQARVEIEARRRLGTLRTDRRGEFTSTALAKHFASIGVQRHLTAPYSPQQNGVVERRNQTVVGMARSMMKAKGMPDYFWGEAVTTAVYLLNRAFTRSVDGATPYEAWHGRKPEVSHLRVFGCVAHVKSARPLLKKLDDRSTPMVHIGYEPGSKAYRVYDPATHRVHVSRDVVFDESASWDWSNETAGAGGSFVVDFSAYGGPLEDVVTPARISAPPSPEPATGAAGENTPASPHSGPDVGAPLSPAAGGASAATPVWHDVQFATPPPHDADMFDDADDPDAVHRFRRLDDVVNLAAAQGGRTEHLLLLPEGEPATFAEAEPHAAWRAAMTEEMACIESNETWSLCDLPAGHRPIGLKWVFKEKRNAAGEVIKHKARLVAKGFVQRAGIDFEEIFAPVARLDSMRVLLAAAAQEGWEVHHLDVKSAFLNGELEEEVYVVQPPGFEHAGARSKVLRLHKALYGLRQAPRAWYAKLDSSLNALGFERCPSEHAVYTRAGHGGRLLVGVYVDDLIVTGASTTAIAEFKKEMMALFKMSDLGLLSYYLGIEVDQRPGQIIIAQSAYAGKLLEKAGMADCHPVATPMQQRLKLRREGAGEPVDATYYRSVVGSLRYLTHTRPDITYAVGYVSRFMEAPTSEHWAAVKQLLRYIAGTRQLGCRYARQEHGAELVGYSDSDLGGDLDDRKSTSGTIFFLGGSPVSWQSAKQKIVALSSCEAEYVAAAGAACQGIWLRRLIGELLGRDDGATRLCIDNKSAIALSKNLVFHDRSKHIELRYHFIRQCVEDGSIDVQYVRTGDQLADFLTKALGRTQFQEMRDRVGIVKYKPT</sequence>
<evidence type="ECO:0000256" key="2">
    <source>
        <dbReference type="ARBA" id="ARBA00022723"/>
    </source>
</evidence>
<evidence type="ECO:0000256" key="6">
    <source>
        <dbReference type="SAM" id="MobiDB-lite"/>
    </source>
</evidence>
<dbReference type="PROSITE" id="PS50994">
    <property type="entry name" value="INTEGRASE"/>
    <property type="match status" value="1"/>
</dbReference>
<dbReference type="OMA" id="WGEAINT"/>
<evidence type="ECO:0000259" key="8">
    <source>
        <dbReference type="PROSITE" id="PS50994"/>
    </source>
</evidence>
<dbReference type="InterPro" id="IPR001878">
    <property type="entry name" value="Znf_CCHC"/>
</dbReference>
<dbReference type="Pfam" id="PF14223">
    <property type="entry name" value="Retrotran_gag_2"/>
    <property type="match status" value="1"/>
</dbReference>
<feature type="compositionally biased region" description="Low complexity" evidence="6">
    <location>
        <begin position="1"/>
        <end position="13"/>
    </location>
</feature>
<reference evidence="9 10" key="1">
    <citation type="submission" date="2017-09" db="EMBL/GenBank/DDBJ databases">
        <authorList>
            <consortium name="International Durum Wheat Genome Sequencing Consortium (IDWGSC)"/>
            <person name="Milanesi L."/>
        </authorList>
    </citation>
    <scope>NUCLEOTIDE SEQUENCE [LARGE SCALE GENOMIC DNA]</scope>
    <source>
        <strain evidence="10">cv. Svevo</strain>
    </source>
</reference>
<evidence type="ECO:0000256" key="1">
    <source>
        <dbReference type="ARBA" id="ARBA00022670"/>
    </source>
</evidence>
<dbReference type="InterPro" id="IPR043502">
    <property type="entry name" value="DNA/RNA_pol_sf"/>
</dbReference>
<dbReference type="SUPFAM" id="SSF57756">
    <property type="entry name" value="Retrovirus zinc finger-like domains"/>
    <property type="match status" value="1"/>
</dbReference>
<evidence type="ECO:0008006" key="11">
    <source>
        <dbReference type="Google" id="ProtNLM"/>
    </source>
</evidence>
<feature type="region of interest" description="Disordered" evidence="6">
    <location>
        <begin position="1"/>
        <end position="55"/>
    </location>
</feature>
<dbReference type="Pfam" id="PF25597">
    <property type="entry name" value="SH3_retrovirus"/>
    <property type="match status" value="1"/>
</dbReference>
<keyword evidence="5" id="KW-0862">Zinc</keyword>
<keyword evidence="10" id="KW-1185">Reference proteome</keyword>
<dbReference type="SUPFAM" id="SSF53098">
    <property type="entry name" value="Ribonuclease H-like"/>
    <property type="match status" value="1"/>
</dbReference>
<dbReference type="InterPro" id="IPR013103">
    <property type="entry name" value="RVT_2"/>
</dbReference>
<feature type="compositionally biased region" description="Polar residues" evidence="6">
    <location>
        <begin position="42"/>
        <end position="51"/>
    </location>
</feature>
<dbReference type="Pfam" id="PF00665">
    <property type="entry name" value="rve"/>
    <property type="match status" value="1"/>
</dbReference>
<feature type="compositionally biased region" description="Basic residues" evidence="6">
    <location>
        <begin position="265"/>
        <end position="279"/>
    </location>
</feature>
<dbReference type="Gene3D" id="4.10.60.10">
    <property type="entry name" value="Zinc finger, CCHC-type"/>
    <property type="match status" value="1"/>
</dbReference>
<feature type="compositionally biased region" description="Basic and acidic residues" evidence="6">
    <location>
        <begin position="289"/>
        <end position="298"/>
    </location>
</feature>